<evidence type="ECO:0000256" key="6">
    <source>
        <dbReference type="ARBA" id="ARBA00049117"/>
    </source>
</evidence>
<dbReference type="Pfam" id="PF07683">
    <property type="entry name" value="CobW_C"/>
    <property type="match status" value="1"/>
</dbReference>
<sequence length="394" mass="44246">MTVLSGFLGAGKTTLLNHILTNRDGLKVAVIVNDMSEVNIDAEDVLHGNVLNRGTDQLIELSNGCICCTLRADLLEQVSLIATSQKFDYLLIESTGISEPVPVAETFAFLNQEGFSLSELARLDTMVTVVNGQSFRSLLSDTGSYSIDAGEPQDISRLLIEQVEYANVILVSHLDLIGAQSFEELKGILTSLNPTAEIWPMVKGNIDLKTVLNTKKFDLPSLMQAPGWMHRLEDVETPSSEADQYGITSQVYRRRIPFHPKRLSDLLKREWTNGRLLRTKGYFWLASQVQSIGMLVRTSENFRWGYVGRWWSFVSKNEWPADQARYEGIIAKWDDLTGDCRQEIVFIGQGINWVKLEADLDACLLSSEEVEQPETWESLEGADDFELSAVKEMQ</sequence>
<dbReference type="SUPFAM" id="SSF90002">
    <property type="entry name" value="Hypothetical protein YjiA, C-terminal domain"/>
    <property type="match status" value="1"/>
</dbReference>
<dbReference type="Pfam" id="PF02492">
    <property type="entry name" value="cobW"/>
    <property type="match status" value="1"/>
</dbReference>
<dbReference type="AlphaFoldDB" id="A0A449ISA2"/>
<protein>
    <submittedName>
        <fullName evidence="8">Cobalamin synthesis protein, P47K</fullName>
    </submittedName>
</protein>
<dbReference type="InterPro" id="IPR051927">
    <property type="entry name" value="Zn_Chap_cDPG_Synth"/>
</dbReference>
<evidence type="ECO:0000256" key="1">
    <source>
        <dbReference type="ARBA" id="ARBA00022741"/>
    </source>
</evidence>
<dbReference type="Proteomes" id="UP000330809">
    <property type="component" value="Unassembled WGS sequence"/>
</dbReference>
<keyword evidence="1" id="KW-0547">Nucleotide-binding</keyword>
<dbReference type="GO" id="GO:0000166">
    <property type="term" value="F:nucleotide binding"/>
    <property type="evidence" value="ECO:0007669"/>
    <property type="project" value="UniProtKB-KW"/>
</dbReference>
<reference evidence="8 9" key="1">
    <citation type="submission" date="2019-02" db="EMBL/GenBank/DDBJ databases">
        <authorList>
            <consortium name="Pathogen Informatics"/>
        </authorList>
    </citation>
    <scope>NUCLEOTIDE SEQUENCE [LARGE SCALE GENOMIC DNA]</scope>
    <source>
        <strain evidence="8 9">3012STDY7103891</strain>
    </source>
</reference>
<dbReference type="GO" id="GO:0016787">
    <property type="term" value="F:hydrolase activity"/>
    <property type="evidence" value="ECO:0007669"/>
    <property type="project" value="UniProtKB-KW"/>
</dbReference>
<keyword evidence="2" id="KW-0378">Hydrolase</keyword>
<proteinExistence type="inferred from homology"/>
<organism evidence="8 9">
    <name type="scientific">Pseudomonas fragi</name>
    <dbReference type="NCBI Taxonomy" id="296"/>
    <lineage>
        <taxon>Bacteria</taxon>
        <taxon>Pseudomonadati</taxon>
        <taxon>Pseudomonadota</taxon>
        <taxon>Gammaproteobacteria</taxon>
        <taxon>Pseudomonadales</taxon>
        <taxon>Pseudomonadaceae</taxon>
        <taxon>Pseudomonas</taxon>
    </lineage>
</organism>
<dbReference type="PANTHER" id="PTHR43603:SF1">
    <property type="entry name" value="ZINC-REGULATED GTPASE METALLOPROTEIN ACTIVATOR 1"/>
    <property type="match status" value="1"/>
</dbReference>
<evidence type="ECO:0000256" key="3">
    <source>
        <dbReference type="ARBA" id="ARBA00023186"/>
    </source>
</evidence>
<dbReference type="InterPro" id="IPR027417">
    <property type="entry name" value="P-loop_NTPase"/>
</dbReference>
<comment type="function">
    <text evidence="5">Zinc chaperone that directly transfers zinc cofactor to target proteins, thereby activating them. Zinc is transferred from the CXCC motif in the GTPase domain to the zinc binding site in target proteins in a process requiring GTP hydrolysis.</text>
</comment>
<evidence type="ECO:0000256" key="5">
    <source>
        <dbReference type="ARBA" id="ARBA00045658"/>
    </source>
</evidence>
<dbReference type="SUPFAM" id="SSF52540">
    <property type="entry name" value="P-loop containing nucleoside triphosphate hydrolases"/>
    <property type="match status" value="1"/>
</dbReference>
<dbReference type="PANTHER" id="PTHR43603">
    <property type="entry name" value="COBW DOMAIN-CONTAINING PROTEIN DDB_G0274527"/>
    <property type="match status" value="1"/>
</dbReference>
<comment type="similarity">
    <text evidence="4">Belongs to the SIMIBI class G3E GTPase family. ZNG1 subfamily.</text>
</comment>
<evidence type="ECO:0000256" key="4">
    <source>
        <dbReference type="ARBA" id="ARBA00034320"/>
    </source>
</evidence>
<dbReference type="InterPro" id="IPR011629">
    <property type="entry name" value="CobW-like_C"/>
</dbReference>
<name>A0A449ISA2_PSEFR</name>
<dbReference type="RefSeq" id="WP_240043279.1">
    <property type="nucleotide sequence ID" value="NZ_CAACYJ010000040.1"/>
</dbReference>
<dbReference type="InterPro" id="IPR036627">
    <property type="entry name" value="CobW-likC_sf"/>
</dbReference>
<dbReference type="InterPro" id="IPR003495">
    <property type="entry name" value="CobW/HypB/UreG_nucleotide-bd"/>
</dbReference>
<evidence type="ECO:0000313" key="8">
    <source>
        <dbReference type="EMBL" id="VFB22317.1"/>
    </source>
</evidence>
<dbReference type="Gene3D" id="3.30.1220.10">
    <property type="entry name" value="CobW-like, C-terminal domain"/>
    <property type="match status" value="1"/>
</dbReference>
<gene>
    <name evidence="8" type="primary">cobW2</name>
    <name evidence="8" type="ORF">NCTC10754_05005</name>
</gene>
<keyword evidence="3" id="KW-0143">Chaperone</keyword>
<dbReference type="Gene3D" id="3.40.50.300">
    <property type="entry name" value="P-loop containing nucleotide triphosphate hydrolases"/>
    <property type="match status" value="1"/>
</dbReference>
<dbReference type="EMBL" id="CAACYJ010000040">
    <property type="protein sequence ID" value="VFB22317.1"/>
    <property type="molecule type" value="Genomic_DNA"/>
</dbReference>
<dbReference type="SMART" id="SM00833">
    <property type="entry name" value="CobW_C"/>
    <property type="match status" value="1"/>
</dbReference>
<comment type="catalytic activity">
    <reaction evidence="6">
        <text>GTP + H2O = GDP + phosphate + H(+)</text>
        <dbReference type="Rhea" id="RHEA:19669"/>
        <dbReference type="ChEBI" id="CHEBI:15377"/>
        <dbReference type="ChEBI" id="CHEBI:15378"/>
        <dbReference type="ChEBI" id="CHEBI:37565"/>
        <dbReference type="ChEBI" id="CHEBI:43474"/>
        <dbReference type="ChEBI" id="CHEBI:58189"/>
    </reaction>
    <physiologicalReaction direction="left-to-right" evidence="6">
        <dbReference type="Rhea" id="RHEA:19670"/>
    </physiologicalReaction>
</comment>
<evidence type="ECO:0000256" key="2">
    <source>
        <dbReference type="ARBA" id="ARBA00022801"/>
    </source>
</evidence>
<dbReference type="CDD" id="cd03112">
    <property type="entry name" value="CobW-like"/>
    <property type="match status" value="1"/>
</dbReference>
<feature type="domain" description="CobW C-terminal" evidence="7">
    <location>
        <begin position="247"/>
        <end position="364"/>
    </location>
</feature>
<evidence type="ECO:0000313" key="9">
    <source>
        <dbReference type="Proteomes" id="UP000330809"/>
    </source>
</evidence>
<accession>A0A449ISA2</accession>
<evidence type="ECO:0000259" key="7">
    <source>
        <dbReference type="SMART" id="SM00833"/>
    </source>
</evidence>